<comment type="caution">
    <text evidence="3">The sequence shown here is derived from an EMBL/GenBank/DDBJ whole genome shotgun (WGS) entry which is preliminary data.</text>
</comment>
<protein>
    <submittedName>
        <fullName evidence="3">Uncharacterized protein</fullName>
    </submittedName>
</protein>
<name>A0A8H7URL0_9FUNG</name>
<organism evidence="3 4">
    <name type="scientific">Mucor saturninus</name>
    <dbReference type="NCBI Taxonomy" id="64648"/>
    <lineage>
        <taxon>Eukaryota</taxon>
        <taxon>Fungi</taxon>
        <taxon>Fungi incertae sedis</taxon>
        <taxon>Mucoromycota</taxon>
        <taxon>Mucoromycotina</taxon>
        <taxon>Mucoromycetes</taxon>
        <taxon>Mucorales</taxon>
        <taxon>Mucorineae</taxon>
        <taxon>Mucoraceae</taxon>
        <taxon>Mucor</taxon>
    </lineage>
</organism>
<dbReference type="Proteomes" id="UP000603453">
    <property type="component" value="Unassembled WGS sequence"/>
</dbReference>
<reference evidence="3" key="1">
    <citation type="submission" date="2020-12" db="EMBL/GenBank/DDBJ databases">
        <title>Metabolic potential, ecology and presence of endohyphal bacteria is reflected in genomic diversity of Mucoromycotina.</title>
        <authorList>
            <person name="Muszewska A."/>
            <person name="Okrasinska A."/>
            <person name="Steczkiewicz K."/>
            <person name="Drgas O."/>
            <person name="Orlowska M."/>
            <person name="Perlinska-Lenart U."/>
            <person name="Aleksandrzak-Piekarczyk T."/>
            <person name="Szatraj K."/>
            <person name="Zielenkiewicz U."/>
            <person name="Pilsyk S."/>
            <person name="Malc E."/>
            <person name="Mieczkowski P."/>
            <person name="Kruszewska J.S."/>
            <person name="Biernat P."/>
            <person name="Pawlowska J."/>
        </authorList>
    </citation>
    <scope>NUCLEOTIDE SEQUENCE</scope>
    <source>
        <strain evidence="3">WA0000017839</strain>
    </source>
</reference>
<evidence type="ECO:0000313" key="4">
    <source>
        <dbReference type="Proteomes" id="UP000603453"/>
    </source>
</evidence>
<feature type="coiled-coil region" evidence="1">
    <location>
        <begin position="66"/>
        <end position="97"/>
    </location>
</feature>
<keyword evidence="1" id="KW-0175">Coiled coil</keyword>
<gene>
    <name evidence="3" type="ORF">INT47_007102</name>
</gene>
<dbReference type="AlphaFoldDB" id="A0A8H7URL0"/>
<feature type="compositionally biased region" description="Low complexity" evidence="2">
    <location>
        <begin position="195"/>
        <end position="206"/>
    </location>
</feature>
<evidence type="ECO:0000256" key="1">
    <source>
        <dbReference type="SAM" id="Coils"/>
    </source>
</evidence>
<keyword evidence="4" id="KW-1185">Reference proteome</keyword>
<feature type="region of interest" description="Disordered" evidence="2">
    <location>
        <begin position="182"/>
        <end position="206"/>
    </location>
</feature>
<dbReference type="EMBL" id="JAEPRD010000157">
    <property type="protein sequence ID" value="KAG2195966.1"/>
    <property type="molecule type" value="Genomic_DNA"/>
</dbReference>
<evidence type="ECO:0000313" key="3">
    <source>
        <dbReference type="EMBL" id="KAG2195966.1"/>
    </source>
</evidence>
<proteinExistence type="predicted"/>
<evidence type="ECO:0000256" key="2">
    <source>
        <dbReference type="SAM" id="MobiDB-lite"/>
    </source>
</evidence>
<accession>A0A8H7URL0</accession>
<feature type="compositionally biased region" description="Acidic residues" evidence="2">
    <location>
        <begin position="184"/>
        <end position="194"/>
    </location>
</feature>
<sequence length="206" mass="23144">MSHDALNQLAGQHGKALKKQRKLLDDLLDIYNQEFQEGVTAATFLDGNSQFWGIDRHPLTETWLCVRNAEEEIKLLKREAQNLNSNIEVEIKRLTQALVSNGAELERANDAEEKLFLEGAKTFLVRQLDQSDNWKMHSKRHLVLLRVAMPIITDSGLQSDTATFLDPTADADEDEESLNIAAEGNEDEVEEEEGVIGTAAVDNEEQ</sequence>